<reference evidence="1" key="2">
    <citation type="submission" date="2025-08" db="UniProtKB">
        <authorList>
            <consortium name="Ensembl"/>
        </authorList>
    </citation>
    <scope>IDENTIFICATION</scope>
</reference>
<reference evidence="1 2" key="1">
    <citation type="submission" date="2020-10" db="EMBL/GenBank/DDBJ databases">
        <title>Pygocentrus nattereri (red-bellied piranha) genome, fPygNat1, primary haplotype.</title>
        <authorList>
            <person name="Myers G."/>
            <person name="Meyer A."/>
            <person name="Karagic N."/>
            <person name="Pippel M."/>
            <person name="Winkler S."/>
            <person name="Tracey A."/>
            <person name="Wood J."/>
            <person name="Formenti G."/>
            <person name="Howe K."/>
            <person name="Fedrigo O."/>
            <person name="Jarvis E.D."/>
        </authorList>
    </citation>
    <scope>NUCLEOTIDE SEQUENCE [LARGE SCALE GENOMIC DNA]</scope>
</reference>
<reference evidence="1" key="3">
    <citation type="submission" date="2025-09" db="UniProtKB">
        <authorList>
            <consortium name="Ensembl"/>
        </authorList>
    </citation>
    <scope>IDENTIFICATION</scope>
</reference>
<keyword evidence="2" id="KW-1185">Reference proteome</keyword>
<protein>
    <submittedName>
        <fullName evidence="1">Uncharacterized protein</fullName>
    </submittedName>
</protein>
<dbReference type="InterPro" id="IPR011990">
    <property type="entry name" value="TPR-like_helical_dom_sf"/>
</dbReference>
<evidence type="ECO:0000313" key="2">
    <source>
        <dbReference type="Proteomes" id="UP001501920"/>
    </source>
</evidence>
<dbReference type="Gene3D" id="1.25.40.10">
    <property type="entry name" value="Tetratricopeptide repeat domain"/>
    <property type="match status" value="1"/>
</dbReference>
<accession>A0A3B4E248</accession>
<organism evidence="1 2">
    <name type="scientific">Pygocentrus nattereri</name>
    <name type="common">Red-bellied piranha</name>
    <dbReference type="NCBI Taxonomy" id="42514"/>
    <lineage>
        <taxon>Eukaryota</taxon>
        <taxon>Metazoa</taxon>
        <taxon>Chordata</taxon>
        <taxon>Craniata</taxon>
        <taxon>Vertebrata</taxon>
        <taxon>Euteleostomi</taxon>
        <taxon>Actinopterygii</taxon>
        <taxon>Neopterygii</taxon>
        <taxon>Teleostei</taxon>
        <taxon>Ostariophysi</taxon>
        <taxon>Characiformes</taxon>
        <taxon>Characoidei</taxon>
        <taxon>Pygocentrus</taxon>
    </lineage>
</organism>
<proteinExistence type="predicted"/>
<name>A0A3B4E248_PYGNA</name>
<dbReference type="Ensembl" id="ENSPNAT00000017301.2">
    <property type="protein sequence ID" value="ENSPNAP00000029820.2"/>
    <property type="gene ID" value="ENSPNAG00000037721.1"/>
</dbReference>
<sequence length="103" mass="11372">VSGAPPTTFGMSWSALRGRMEDQRCYLDPSMRTPPLQGIPIPQGQLVTKIQSQRLDDQRVALGFLPGIQTPSDVSPTPLVPQDTEKLFNVVSRVPLTSYKHNL</sequence>
<dbReference type="Proteomes" id="UP001501920">
    <property type="component" value="Chromosome 1"/>
</dbReference>
<evidence type="ECO:0000313" key="1">
    <source>
        <dbReference type="Ensembl" id="ENSPNAP00000029820.2"/>
    </source>
</evidence>
<dbReference type="AlphaFoldDB" id="A0A3B4E248"/>
<gene>
    <name evidence="1" type="primary">CAMK2N1</name>
</gene>